<protein>
    <submittedName>
        <fullName evidence="1">STM4014 family protein</fullName>
    </submittedName>
</protein>
<dbReference type="AlphaFoldDB" id="A0AAU8JES1"/>
<dbReference type="SUPFAM" id="SSF56059">
    <property type="entry name" value="Glutathione synthetase ATP-binding domain-like"/>
    <property type="match status" value="1"/>
</dbReference>
<name>A0AAU8JES1_9CYAN</name>
<dbReference type="NCBIfam" id="NF038074">
    <property type="entry name" value="fam_STM4014"/>
    <property type="match status" value="1"/>
</dbReference>
<accession>A0AAU8JES1</accession>
<gene>
    <name evidence="1" type="ORF">ABWT76_005448</name>
</gene>
<dbReference type="EMBL" id="CP159837">
    <property type="protein sequence ID" value="XCM36675.1"/>
    <property type="molecule type" value="Genomic_DNA"/>
</dbReference>
<sequence length="436" mass="49667">MPLKFLKFIIIGNPENRRIGLFQEALNYWGLPSAKVLDYLDLIYGRESLADIIDSQTIIRIESPERNFLVEKAIIAAGANIEPAGTHQQITAADALALEFDKGRIYYPRQWYLGWCNLLQQWANVILNQDSPNQGLPGNNLGYFINHPTDIIQMFDKRICHQRFTDYSFNQLEIVNNNVIYSNSLAGLLAKRSREQIPQTNHTIPRSIIPLPRCLAGIISYEHLREQMQQQNLSRVFVKLAHGSGASGVVAYRVSPKGESAITTVERVRHQGETILYNSRKISTYFQREKIADIINILCKEGVQVEEWLPKAKLQHRPFDLRVVVISGEAQHLVVRLGKSPMTNLHLKSDRGNSEEFLQRVGVENWQAMRQTCETAARLFPNSLYCGIDLLVYPDFRRHAILEINAFGDLLPGITWNNLDTYTSEVKAILRLTADA</sequence>
<dbReference type="InterPro" id="IPR047778">
    <property type="entry name" value="STM4014-like"/>
</dbReference>
<proteinExistence type="predicted"/>
<reference evidence="1" key="1">
    <citation type="submission" date="2024-07" db="EMBL/GenBank/DDBJ databases">
        <authorList>
            <person name="Kim Y.J."/>
            <person name="Jeong J.Y."/>
        </authorList>
    </citation>
    <scope>NUCLEOTIDE SEQUENCE</scope>
    <source>
        <strain evidence="1">GIHE-MW2</strain>
    </source>
</reference>
<organism evidence="1">
    <name type="scientific">Planktothricoides raciborskii GIHE-MW2</name>
    <dbReference type="NCBI Taxonomy" id="2792601"/>
    <lineage>
        <taxon>Bacteria</taxon>
        <taxon>Bacillati</taxon>
        <taxon>Cyanobacteriota</taxon>
        <taxon>Cyanophyceae</taxon>
        <taxon>Oscillatoriophycideae</taxon>
        <taxon>Oscillatoriales</taxon>
        <taxon>Oscillatoriaceae</taxon>
        <taxon>Planktothricoides</taxon>
    </lineage>
</organism>
<dbReference type="Gene3D" id="3.30.470.20">
    <property type="entry name" value="ATP-grasp fold, B domain"/>
    <property type="match status" value="1"/>
</dbReference>
<dbReference type="RefSeq" id="WP_354635257.1">
    <property type="nucleotide sequence ID" value="NZ_CP159837.1"/>
</dbReference>
<evidence type="ECO:0000313" key="1">
    <source>
        <dbReference type="EMBL" id="XCM36675.1"/>
    </source>
</evidence>